<dbReference type="InterPro" id="IPR029058">
    <property type="entry name" value="AB_hydrolase_fold"/>
</dbReference>
<dbReference type="GO" id="GO:0016787">
    <property type="term" value="F:hydrolase activity"/>
    <property type="evidence" value="ECO:0007669"/>
    <property type="project" value="UniProtKB-KW"/>
</dbReference>
<evidence type="ECO:0000259" key="2">
    <source>
        <dbReference type="Pfam" id="PF00561"/>
    </source>
</evidence>
<dbReference type="Proteomes" id="UP000250299">
    <property type="component" value="Chromosome"/>
</dbReference>
<proteinExistence type="inferred from homology"/>
<sequence length="264" mass="28679">MLLLAACVSVPTPGERRQAAVAQVGARHWHGIDIATSTFNLQAFIPDTFDKGEHLTVYLEGDGFAWVNGSQPSSDPTPVNPVALRMALAQPSGNATYLARPCQYVADPDHCHQRYWTKARFAEEVVASLDQAVDKLKAQAGARHLTFVGYSGGGALALLLAARRDDVRNIITVAGNLDPAAWTEYHHVSTLDGSLNPVDQLEKLARIPQLHLSGANDSVIPPALTTRFVAAYPKASPVSVRIIPGYTHSCCWAQDWPQLWPKLQ</sequence>
<dbReference type="AlphaFoldDB" id="A0A2Z4RTU9"/>
<dbReference type="OrthoDB" id="5451115at2"/>
<dbReference type="SUPFAM" id="SSF53474">
    <property type="entry name" value="alpha/beta-Hydrolases"/>
    <property type="match status" value="1"/>
</dbReference>
<dbReference type="InterPro" id="IPR050261">
    <property type="entry name" value="FrsA_esterase"/>
</dbReference>
<protein>
    <submittedName>
        <fullName evidence="3">Alpha/beta fold hydrolase</fullName>
    </submittedName>
</protein>
<accession>A0A2Z4RTU9</accession>
<evidence type="ECO:0000313" key="3">
    <source>
        <dbReference type="EMBL" id="AWY44392.1"/>
    </source>
</evidence>
<dbReference type="EMBL" id="CP029693">
    <property type="protein sequence ID" value="AWY44392.1"/>
    <property type="molecule type" value="Genomic_DNA"/>
</dbReference>
<dbReference type="PANTHER" id="PTHR22946">
    <property type="entry name" value="DIENELACTONE HYDROLASE DOMAIN-CONTAINING PROTEIN-RELATED"/>
    <property type="match status" value="1"/>
</dbReference>
<keyword evidence="3" id="KW-0378">Hydrolase</keyword>
<dbReference type="Gene3D" id="3.40.50.1820">
    <property type="entry name" value="alpha/beta hydrolase"/>
    <property type="match status" value="1"/>
</dbReference>
<evidence type="ECO:0000313" key="4">
    <source>
        <dbReference type="Proteomes" id="UP000250299"/>
    </source>
</evidence>
<name>A0A2Z4RTU9_PSEPU</name>
<comment type="similarity">
    <text evidence="1">Belongs to the AB hydrolase superfamily. FUS2 hydrolase family.</text>
</comment>
<organism evidence="3 4">
    <name type="scientific">Pseudomonas putida</name>
    <name type="common">Arthrobacter siderocapsulatus</name>
    <dbReference type="NCBI Taxonomy" id="303"/>
    <lineage>
        <taxon>Bacteria</taxon>
        <taxon>Pseudomonadati</taxon>
        <taxon>Pseudomonadota</taxon>
        <taxon>Gammaproteobacteria</taxon>
        <taxon>Pseudomonadales</taxon>
        <taxon>Pseudomonadaceae</taxon>
        <taxon>Pseudomonas</taxon>
    </lineage>
</organism>
<dbReference type="InterPro" id="IPR000073">
    <property type="entry name" value="AB_hydrolase_1"/>
</dbReference>
<feature type="domain" description="AB hydrolase-1" evidence="2">
    <location>
        <begin position="126"/>
        <end position="183"/>
    </location>
</feature>
<gene>
    <name evidence="3" type="ORF">DKY63_10900</name>
</gene>
<dbReference type="Pfam" id="PF00561">
    <property type="entry name" value="Abhydrolase_1"/>
    <property type="match status" value="1"/>
</dbReference>
<dbReference type="PANTHER" id="PTHR22946:SF0">
    <property type="entry name" value="DIENELACTONE HYDROLASE DOMAIN-CONTAINING PROTEIN"/>
    <property type="match status" value="1"/>
</dbReference>
<reference evidence="3 4" key="1">
    <citation type="submission" date="2018-05" db="EMBL/GenBank/DDBJ databases">
        <title>Whole genome sequence of Pseudomonas putida JBC17.</title>
        <authorList>
            <person name="Lee Y.H."/>
            <person name="David K."/>
        </authorList>
    </citation>
    <scope>NUCLEOTIDE SEQUENCE [LARGE SCALE GENOMIC DNA]</scope>
    <source>
        <strain evidence="3 4">JBC17</strain>
    </source>
</reference>
<evidence type="ECO:0000256" key="1">
    <source>
        <dbReference type="ARBA" id="ARBA00038115"/>
    </source>
</evidence>